<evidence type="ECO:0000313" key="1">
    <source>
        <dbReference type="EMBL" id="MBB3062537.1"/>
    </source>
</evidence>
<keyword evidence="2" id="KW-1185">Reference proteome</keyword>
<dbReference type="Proteomes" id="UP000535937">
    <property type="component" value="Unassembled WGS sequence"/>
</dbReference>
<reference evidence="1 2" key="1">
    <citation type="submission" date="2020-08" db="EMBL/GenBank/DDBJ databases">
        <title>Genomic Encyclopedia of Type Strains, Phase III (KMG-III): the genomes of soil and plant-associated and newly described type strains.</title>
        <authorList>
            <person name="Whitman W."/>
        </authorList>
    </citation>
    <scope>NUCLEOTIDE SEQUENCE [LARGE SCALE GENOMIC DNA]</scope>
    <source>
        <strain evidence="1 2">CECT 8799</strain>
    </source>
</reference>
<gene>
    <name evidence="1" type="ORF">FHS09_003386</name>
</gene>
<accession>A0A7W4WE18</accession>
<comment type="caution">
    <text evidence="1">The sequence shown here is derived from an EMBL/GenBank/DDBJ whole genome shotgun (WGS) entry which is preliminary data.</text>
</comment>
<evidence type="ECO:0000313" key="2">
    <source>
        <dbReference type="Proteomes" id="UP000535937"/>
    </source>
</evidence>
<dbReference type="AlphaFoldDB" id="A0A7W4WE18"/>
<sequence length="52" mass="5563">MVAISATVRAATSRPLGKRACADDDGSIIVGSPEQLLIIFIVYYFACKITIC</sequence>
<name>A0A7W4WE18_9GAMM</name>
<proteinExistence type="predicted"/>
<dbReference type="EMBL" id="JACHWZ010000017">
    <property type="protein sequence ID" value="MBB3062537.1"/>
    <property type="molecule type" value="Genomic_DNA"/>
</dbReference>
<protein>
    <submittedName>
        <fullName evidence="1">Uncharacterized protein</fullName>
    </submittedName>
</protein>
<organism evidence="1 2">
    <name type="scientific">Microbulbifer rhizosphaerae</name>
    <dbReference type="NCBI Taxonomy" id="1562603"/>
    <lineage>
        <taxon>Bacteria</taxon>
        <taxon>Pseudomonadati</taxon>
        <taxon>Pseudomonadota</taxon>
        <taxon>Gammaproteobacteria</taxon>
        <taxon>Cellvibrionales</taxon>
        <taxon>Microbulbiferaceae</taxon>
        <taxon>Microbulbifer</taxon>
    </lineage>
</organism>